<dbReference type="GO" id="GO:0006412">
    <property type="term" value="P:translation"/>
    <property type="evidence" value="ECO:0007669"/>
    <property type="project" value="UniProtKB-UniRule"/>
</dbReference>
<feature type="compositionally biased region" description="Gly residues" evidence="6">
    <location>
        <begin position="22"/>
        <end position="36"/>
    </location>
</feature>
<dbReference type="InterPro" id="IPR005749">
    <property type="entry name" value="Ribosomal_uL15_bac-type"/>
</dbReference>
<evidence type="ECO:0000256" key="1">
    <source>
        <dbReference type="ARBA" id="ARBA00007320"/>
    </source>
</evidence>
<name>A0A537J8E1_9BACT</name>
<dbReference type="AlphaFoldDB" id="A0A537J8E1"/>
<feature type="compositionally biased region" description="Basic residues" evidence="6">
    <location>
        <begin position="11"/>
        <end position="21"/>
    </location>
</feature>
<dbReference type="InterPro" id="IPR030878">
    <property type="entry name" value="Ribosomal_uL15"/>
</dbReference>
<dbReference type="GO" id="GO:0022625">
    <property type="term" value="C:cytosolic large ribosomal subunit"/>
    <property type="evidence" value="ECO:0007669"/>
    <property type="project" value="TreeGrafter"/>
</dbReference>
<proteinExistence type="inferred from homology"/>
<dbReference type="GO" id="GO:0019843">
    <property type="term" value="F:rRNA binding"/>
    <property type="evidence" value="ECO:0007669"/>
    <property type="project" value="UniProtKB-UniRule"/>
</dbReference>
<dbReference type="InterPro" id="IPR021131">
    <property type="entry name" value="Ribosomal_uL15/eL18"/>
</dbReference>
<evidence type="ECO:0000256" key="5">
    <source>
        <dbReference type="RuleBase" id="RU003888"/>
    </source>
</evidence>
<comment type="caution">
    <text evidence="8">The sequence shown here is derived from an EMBL/GenBank/DDBJ whole genome shotgun (WGS) entry which is preliminary data.</text>
</comment>
<gene>
    <name evidence="4" type="primary">rplO</name>
    <name evidence="8" type="ORF">E6H04_09905</name>
</gene>
<dbReference type="InterPro" id="IPR001196">
    <property type="entry name" value="Ribosomal_uL15_CS"/>
</dbReference>
<keyword evidence="4" id="KW-0699">rRNA-binding</keyword>
<dbReference type="PROSITE" id="PS00475">
    <property type="entry name" value="RIBOSOMAL_L15"/>
    <property type="match status" value="1"/>
</dbReference>
<dbReference type="Proteomes" id="UP000320048">
    <property type="component" value="Unassembled WGS sequence"/>
</dbReference>
<protein>
    <recommendedName>
        <fullName evidence="4">Large ribosomal subunit protein uL15</fullName>
    </recommendedName>
</protein>
<feature type="domain" description="Large ribosomal subunit protein uL15/eL18" evidence="7">
    <location>
        <begin position="86"/>
        <end position="152"/>
    </location>
</feature>
<dbReference type="GO" id="GO:0003735">
    <property type="term" value="F:structural constituent of ribosome"/>
    <property type="evidence" value="ECO:0007669"/>
    <property type="project" value="InterPro"/>
</dbReference>
<dbReference type="Pfam" id="PF00828">
    <property type="entry name" value="Ribosomal_L27A"/>
    <property type="match status" value="1"/>
</dbReference>
<reference evidence="8 9" key="1">
    <citation type="journal article" date="2019" name="Nat. Microbiol.">
        <title>Mediterranean grassland soil C-N compound turnover is dependent on rainfall and depth, and is mediated by genomically divergent microorganisms.</title>
        <authorList>
            <person name="Diamond S."/>
            <person name="Andeer P.F."/>
            <person name="Li Z."/>
            <person name="Crits-Christoph A."/>
            <person name="Burstein D."/>
            <person name="Anantharaman K."/>
            <person name="Lane K.R."/>
            <person name="Thomas B.C."/>
            <person name="Pan C."/>
            <person name="Northen T.R."/>
            <person name="Banfield J.F."/>
        </authorList>
    </citation>
    <scope>NUCLEOTIDE SEQUENCE [LARGE SCALE GENOMIC DNA]</scope>
    <source>
        <strain evidence="8">NP_7</strain>
    </source>
</reference>
<organism evidence="8 9">
    <name type="scientific">Candidatus Segetimicrobium genomatis</name>
    <dbReference type="NCBI Taxonomy" id="2569760"/>
    <lineage>
        <taxon>Bacteria</taxon>
        <taxon>Bacillati</taxon>
        <taxon>Candidatus Sysuimicrobiota</taxon>
        <taxon>Candidatus Sysuimicrobiia</taxon>
        <taxon>Candidatus Sysuimicrobiales</taxon>
        <taxon>Candidatus Segetimicrobiaceae</taxon>
        <taxon>Candidatus Segetimicrobium</taxon>
    </lineage>
</organism>
<dbReference type="SUPFAM" id="SSF52080">
    <property type="entry name" value="Ribosomal proteins L15p and L18e"/>
    <property type="match status" value="1"/>
</dbReference>
<feature type="region of interest" description="Disordered" evidence="6">
    <location>
        <begin position="1"/>
        <end position="56"/>
    </location>
</feature>
<accession>A0A537J8E1</accession>
<keyword evidence="2 4" id="KW-0689">Ribosomal protein</keyword>
<dbReference type="NCBIfam" id="TIGR01071">
    <property type="entry name" value="rplO_bact"/>
    <property type="match status" value="1"/>
</dbReference>
<dbReference type="EMBL" id="VBAO01000259">
    <property type="protein sequence ID" value="TMI79797.1"/>
    <property type="molecule type" value="Genomic_DNA"/>
</dbReference>
<evidence type="ECO:0000256" key="2">
    <source>
        <dbReference type="ARBA" id="ARBA00022980"/>
    </source>
</evidence>
<comment type="function">
    <text evidence="4">Binds to the 23S rRNA.</text>
</comment>
<dbReference type="InterPro" id="IPR036227">
    <property type="entry name" value="Ribosomal_uL15/eL18_sf"/>
</dbReference>
<dbReference type="PANTHER" id="PTHR12934">
    <property type="entry name" value="50S RIBOSOMAL PROTEIN L15"/>
    <property type="match status" value="1"/>
</dbReference>
<dbReference type="Gene3D" id="3.100.10.10">
    <property type="match status" value="1"/>
</dbReference>
<comment type="subunit">
    <text evidence="4">Part of the 50S ribosomal subunit.</text>
</comment>
<comment type="similarity">
    <text evidence="1 4 5">Belongs to the universal ribosomal protein uL15 family.</text>
</comment>
<evidence type="ECO:0000256" key="4">
    <source>
        <dbReference type="HAMAP-Rule" id="MF_01341"/>
    </source>
</evidence>
<keyword evidence="3 4" id="KW-0687">Ribonucleoprotein</keyword>
<dbReference type="HAMAP" id="MF_01341">
    <property type="entry name" value="Ribosomal_uL15"/>
    <property type="match status" value="1"/>
</dbReference>
<sequence length="155" mass="16317">MVRIDQLKPARGSRRSRRRLGRGGGSGRGNTAGRGAKGQKARSGGQTRPGFEGGQLPLVKRLPYRRGVRGAGSVMVGGRPRLRMGVVNVGRLGAFPAGSEVTPALLRQARLVREDRIKILGSGEVPHALTVKAHAFSKAARARIEAAGGQVEVLA</sequence>
<keyword evidence="4" id="KW-0694">RNA-binding</keyword>
<evidence type="ECO:0000259" key="7">
    <source>
        <dbReference type="Pfam" id="PF00828"/>
    </source>
</evidence>
<evidence type="ECO:0000256" key="6">
    <source>
        <dbReference type="SAM" id="MobiDB-lite"/>
    </source>
</evidence>
<evidence type="ECO:0000313" key="8">
    <source>
        <dbReference type="EMBL" id="TMI79797.1"/>
    </source>
</evidence>
<evidence type="ECO:0000313" key="9">
    <source>
        <dbReference type="Proteomes" id="UP000320048"/>
    </source>
</evidence>
<dbReference type="PANTHER" id="PTHR12934:SF11">
    <property type="entry name" value="LARGE RIBOSOMAL SUBUNIT PROTEIN UL15M"/>
    <property type="match status" value="1"/>
</dbReference>
<evidence type="ECO:0000256" key="3">
    <source>
        <dbReference type="ARBA" id="ARBA00023274"/>
    </source>
</evidence>